<feature type="compositionally biased region" description="Low complexity" evidence="1">
    <location>
        <begin position="523"/>
        <end position="535"/>
    </location>
</feature>
<dbReference type="Pfam" id="PF26635">
    <property type="entry name" value="DUF8208"/>
    <property type="match status" value="1"/>
</dbReference>
<feature type="transmembrane region" description="Helical" evidence="2">
    <location>
        <begin position="324"/>
        <end position="345"/>
    </location>
</feature>
<dbReference type="EMBL" id="JANKBY010000024">
    <property type="protein sequence ID" value="MCR1821880.1"/>
    <property type="molecule type" value="Genomic_DNA"/>
</dbReference>
<feature type="compositionally biased region" description="Low complexity" evidence="1">
    <location>
        <begin position="570"/>
        <end position="579"/>
    </location>
</feature>
<protein>
    <recommendedName>
        <fullName evidence="3">DUF8208 domain-containing protein</fullName>
    </recommendedName>
</protein>
<evidence type="ECO:0000259" key="3">
    <source>
        <dbReference type="Pfam" id="PF26635"/>
    </source>
</evidence>
<keyword evidence="5" id="KW-1185">Reference proteome</keyword>
<name>A0A9X2S0I0_9FIRM</name>
<feature type="transmembrane region" description="Helical" evidence="2">
    <location>
        <begin position="70"/>
        <end position="88"/>
    </location>
</feature>
<keyword evidence="2" id="KW-1133">Transmembrane helix</keyword>
<feature type="transmembrane region" description="Helical" evidence="2">
    <location>
        <begin position="261"/>
        <end position="280"/>
    </location>
</feature>
<evidence type="ECO:0000313" key="4">
    <source>
        <dbReference type="EMBL" id="MCR1821880.1"/>
    </source>
</evidence>
<dbReference type="Proteomes" id="UP001140817">
    <property type="component" value="Unassembled WGS sequence"/>
</dbReference>
<feature type="compositionally biased region" description="Basic and acidic residues" evidence="1">
    <location>
        <begin position="452"/>
        <end position="463"/>
    </location>
</feature>
<evidence type="ECO:0000313" key="5">
    <source>
        <dbReference type="Proteomes" id="UP001140817"/>
    </source>
</evidence>
<organism evidence="4 5">
    <name type="scientific">Terrisporobacter muris</name>
    <dbReference type="NCBI Taxonomy" id="2963284"/>
    <lineage>
        <taxon>Bacteria</taxon>
        <taxon>Bacillati</taxon>
        <taxon>Bacillota</taxon>
        <taxon>Clostridia</taxon>
        <taxon>Peptostreptococcales</taxon>
        <taxon>Peptostreptococcaceae</taxon>
        <taxon>Terrisporobacter</taxon>
    </lineage>
</organism>
<feature type="transmembrane region" description="Helical" evidence="2">
    <location>
        <begin position="17"/>
        <end position="35"/>
    </location>
</feature>
<feature type="region of interest" description="Disordered" evidence="1">
    <location>
        <begin position="420"/>
        <end position="604"/>
    </location>
</feature>
<gene>
    <name evidence="4" type="ORF">NSA58_03675</name>
</gene>
<feature type="compositionally biased region" description="Basic and acidic residues" evidence="1">
    <location>
        <begin position="639"/>
        <end position="660"/>
    </location>
</feature>
<evidence type="ECO:0000256" key="1">
    <source>
        <dbReference type="SAM" id="MobiDB-lite"/>
    </source>
</evidence>
<comment type="caution">
    <text evidence="4">The sequence shown here is derived from an EMBL/GenBank/DDBJ whole genome shotgun (WGS) entry which is preliminary data.</text>
</comment>
<dbReference type="InterPro" id="IPR058066">
    <property type="entry name" value="pXO2-14_N"/>
</dbReference>
<feature type="domain" description="DUF8208" evidence="3">
    <location>
        <begin position="20"/>
        <end position="366"/>
    </location>
</feature>
<feature type="transmembrane region" description="Helical" evidence="2">
    <location>
        <begin position="234"/>
        <end position="255"/>
    </location>
</feature>
<feature type="transmembrane region" description="Helical" evidence="2">
    <location>
        <begin position="100"/>
        <end position="120"/>
    </location>
</feature>
<dbReference type="AlphaFoldDB" id="A0A9X2S0I0"/>
<feature type="compositionally biased region" description="Polar residues" evidence="1">
    <location>
        <begin position="506"/>
        <end position="522"/>
    </location>
</feature>
<feature type="transmembrane region" description="Helical" evidence="2">
    <location>
        <begin position="292"/>
        <end position="312"/>
    </location>
</feature>
<dbReference type="RefSeq" id="WP_257560101.1">
    <property type="nucleotide sequence ID" value="NZ_JANKBY010000024.1"/>
</dbReference>
<accession>A0A9X2S0I0</accession>
<feature type="compositionally biased region" description="Polar residues" evidence="1">
    <location>
        <begin position="464"/>
        <end position="498"/>
    </location>
</feature>
<feature type="compositionally biased region" description="Polar residues" evidence="1">
    <location>
        <begin position="438"/>
        <end position="451"/>
    </location>
</feature>
<keyword evidence="2" id="KW-0812">Transmembrane</keyword>
<feature type="compositionally biased region" description="Basic and acidic residues" evidence="1">
    <location>
        <begin position="580"/>
        <end position="602"/>
    </location>
</feature>
<feature type="compositionally biased region" description="Basic and acidic residues" evidence="1">
    <location>
        <begin position="560"/>
        <end position="569"/>
    </location>
</feature>
<dbReference type="NCBIfam" id="NF045890">
    <property type="entry name" value="conj_pls20_p028"/>
    <property type="match status" value="1"/>
</dbReference>
<proteinExistence type="predicted"/>
<reference evidence="4" key="1">
    <citation type="submission" date="2022-07" db="EMBL/GenBank/DDBJ databases">
        <title>Enhanced cultured diversity of the mouse gut microbiota enables custom-made synthetic communities.</title>
        <authorList>
            <person name="Afrizal A."/>
        </authorList>
    </citation>
    <scope>NUCLEOTIDE SEQUENCE</scope>
    <source>
        <strain evidence="4">DSM 29186</strain>
    </source>
</reference>
<feature type="region of interest" description="Disordered" evidence="1">
    <location>
        <begin position="630"/>
        <end position="660"/>
    </location>
</feature>
<dbReference type="InterPro" id="IPR058521">
    <property type="entry name" value="DUF8208"/>
</dbReference>
<evidence type="ECO:0000256" key="2">
    <source>
        <dbReference type="SAM" id="Phobius"/>
    </source>
</evidence>
<sequence>MGNEEIINILTNFEGDFIIGNIMTYCLRMFGWLIIQGLSKLSDAMELITHTMYSLNNFFDSEGVKEIINLFKPVLFVILGLSIVYIGYKLITDREFKGSKVINNITLSVMVIMLLPTLMIKLNEATQYGISAIKSKGGIEVSTSAEQLIKSNLTDLYYLDSKNFKIDNNDNKNNIPIENIKDININEEVDDKKVNNKEVFKNKVTLDENGKKDLEKLEKEFFGLSQEKYFRYDFNFWIISISLLCLILVFLLTSIKVARLVYELAFVKIFAIFYAFADIGSGQGIKQILKHILSVFAVIFSTSILIKLYLLFNGFVSNQSDLNMFAKIVFLIGGSIAVIDAPNIVERIFGIDAGLKSAWGVVAGAYSAVKATNELGKVGSNVGSSIASAGGGAKGIANGFFGLGNEDGKGNTKPLEEQIDKVSNTSPNPLEDEDNTKSSESVNMADNISSLDENKNTSERGSRVNDSLDNNDINGSEISSLSQNSDIGENYGARNSLSEDIESKDISNGNIDDTQSPNSNTGTINDNTSSSDISSLESQMSKESPTIGENIDSNLNNPSKLEDVSHIKPDSNINPNNINKDNKSNISNEHKGNISKEDKPIETRTYSDYAKDRISNSNTMQRVNRHYQLGQNTGIKLRQKFDRKVDSRIQRMKDTQAHRR</sequence>
<keyword evidence="2" id="KW-0472">Membrane</keyword>